<evidence type="ECO:0000313" key="2">
    <source>
        <dbReference type="Proteomes" id="UP000683925"/>
    </source>
</evidence>
<reference evidence="1" key="1">
    <citation type="submission" date="2021-01" db="EMBL/GenBank/DDBJ databases">
        <authorList>
            <consortium name="Genoscope - CEA"/>
            <person name="William W."/>
        </authorList>
    </citation>
    <scope>NUCLEOTIDE SEQUENCE</scope>
</reference>
<organism evidence="1 2">
    <name type="scientific">Paramecium octaurelia</name>
    <dbReference type="NCBI Taxonomy" id="43137"/>
    <lineage>
        <taxon>Eukaryota</taxon>
        <taxon>Sar</taxon>
        <taxon>Alveolata</taxon>
        <taxon>Ciliophora</taxon>
        <taxon>Intramacronucleata</taxon>
        <taxon>Oligohymenophorea</taxon>
        <taxon>Peniculida</taxon>
        <taxon>Parameciidae</taxon>
        <taxon>Paramecium</taxon>
    </lineage>
</organism>
<comment type="caution">
    <text evidence="1">The sequence shown here is derived from an EMBL/GenBank/DDBJ whole genome shotgun (WGS) entry which is preliminary data.</text>
</comment>
<dbReference type="EMBL" id="CAJJDP010000100">
    <property type="protein sequence ID" value="CAD8191806.1"/>
    <property type="molecule type" value="Genomic_DNA"/>
</dbReference>
<accession>A0A8S1X0P3</accession>
<gene>
    <name evidence="1" type="ORF">POCTA_138.1.T1000200</name>
</gene>
<proteinExistence type="predicted"/>
<sequence>MNTNGLDLKKEFIVGFIFKKRSRQYFRDAYITFQIHLLGKEQNRMRKKVQVNQSATPKKLLQQNDQELHFFSLSNVYDLWKYLRLQWRKFNR</sequence>
<keyword evidence="2" id="KW-1185">Reference proteome</keyword>
<protein>
    <submittedName>
        <fullName evidence="1">Uncharacterized protein</fullName>
    </submittedName>
</protein>
<name>A0A8S1X0P3_PAROT</name>
<dbReference type="AlphaFoldDB" id="A0A8S1X0P3"/>
<dbReference type="Proteomes" id="UP000683925">
    <property type="component" value="Unassembled WGS sequence"/>
</dbReference>
<evidence type="ECO:0000313" key="1">
    <source>
        <dbReference type="EMBL" id="CAD8191806.1"/>
    </source>
</evidence>